<dbReference type="RefSeq" id="WP_316701886.1">
    <property type="nucleotide sequence ID" value="NZ_CP136336.1"/>
</dbReference>
<accession>A0ABZ0CVF0</accession>
<protein>
    <submittedName>
        <fullName evidence="1">Uncharacterized protein</fullName>
    </submittedName>
</protein>
<sequence>MERRSLLKLGVGAAALLALAGGGVALFQPGLAAGRLTDSGKRVFEAVARAVLDGSLPRAASEQRAALSAQLKRLDDVILAFPAAVQAELSQLLAILSNGAGRRLLAGLSTDWPDASVAEIQAAFDDMRLSGLAARQQAYHALRDLTNAAFYADASAWRLMGYPGPRPI</sequence>
<dbReference type="EMBL" id="CP136336">
    <property type="protein sequence ID" value="WOB08962.1"/>
    <property type="molecule type" value="Genomic_DNA"/>
</dbReference>
<gene>
    <name evidence="1" type="ORF">RXV79_02645</name>
</gene>
<reference evidence="1 2" key="1">
    <citation type="submission" date="2023-10" db="EMBL/GenBank/DDBJ databases">
        <title>Bacteria for the degradation of biodegradable plastic PBAT(Polybutylene adipate terephthalate).</title>
        <authorList>
            <person name="Weon H.-Y."/>
            <person name="Yeon J."/>
        </authorList>
    </citation>
    <scope>NUCLEOTIDE SEQUENCE [LARGE SCALE GENOMIC DNA]</scope>
    <source>
        <strain evidence="1 2">SBD 7-3</strain>
    </source>
</reference>
<evidence type="ECO:0000313" key="1">
    <source>
        <dbReference type="EMBL" id="WOB08962.1"/>
    </source>
</evidence>
<evidence type="ECO:0000313" key="2">
    <source>
        <dbReference type="Proteomes" id="UP001303946"/>
    </source>
</evidence>
<keyword evidence="2" id="KW-1185">Reference proteome</keyword>
<dbReference type="Proteomes" id="UP001303946">
    <property type="component" value="Chromosome"/>
</dbReference>
<organism evidence="1 2">
    <name type="scientific">Piscinibacter gummiphilus</name>
    <dbReference type="NCBI Taxonomy" id="946333"/>
    <lineage>
        <taxon>Bacteria</taxon>
        <taxon>Pseudomonadati</taxon>
        <taxon>Pseudomonadota</taxon>
        <taxon>Betaproteobacteria</taxon>
        <taxon>Burkholderiales</taxon>
        <taxon>Sphaerotilaceae</taxon>
        <taxon>Piscinibacter</taxon>
    </lineage>
</organism>
<proteinExistence type="predicted"/>
<name>A0ABZ0CVF0_9BURK</name>